<reference evidence="2 3" key="1">
    <citation type="submission" date="2023-10" db="EMBL/GenBank/DDBJ databases">
        <title>Genomes of two closely related lineages of the louse Polyplax serrata with different host specificities.</title>
        <authorList>
            <person name="Martinu J."/>
            <person name="Tarabai H."/>
            <person name="Stefka J."/>
            <person name="Hypsa V."/>
        </authorList>
    </citation>
    <scope>NUCLEOTIDE SEQUENCE [LARGE SCALE GENOMIC DNA]</scope>
    <source>
        <strain evidence="2">HR10_N</strain>
    </source>
</reference>
<name>A0AAN8S5A1_POLSC</name>
<sequence length="76" mass="8942">MQILPNGSEQPDEEEEDEEDREKRVQKLHNLDAKNYSLQIPAVLILHQSQLGEIMAVINYLKIYDCKFHWAHGFYA</sequence>
<organism evidence="2 3">
    <name type="scientific">Polyplax serrata</name>
    <name type="common">Common mouse louse</name>
    <dbReference type="NCBI Taxonomy" id="468196"/>
    <lineage>
        <taxon>Eukaryota</taxon>
        <taxon>Metazoa</taxon>
        <taxon>Ecdysozoa</taxon>
        <taxon>Arthropoda</taxon>
        <taxon>Hexapoda</taxon>
        <taxon>Insecta</taxon>
        <taxon>Pterygota</taxon>
        <taxon>Neoptera</taxon>
        <taxon>Paraneoptera</taxon>
        <taxon>Psocodea</taxon>
        <taxon>Troctomorpha</taxon>
        <taxon>Phthiraptera</taxon>
        <taxon>Anoplura</taxon>
        <taxon>Polyplacidae</taxon>
        <taxon>Polyplax</taxon>
    </lineage>
</organism>
<evidence type="ECO:0000313" key="3">
    <source>
        <dbReference type="Proteomes" id="UP001372834"/>
    </source>
</evidence>
<feature type="compositionally biased region" description="Acidic residues" evidence="1">
    <location>
        <begin position="10"/>
        <end position="20"/>
    </location>
</feature>
<evidence type="ECO:0000256" key="1">
    <source>
        <dbReference type="SAM" id="MobiDB-lite"/>
    </source>
</evidence>
<dbReference type="AlphaFoldDB" id="A0AAN8S5A1"/>
<accession>A0AAN8S5A1</accession>
<protein>
    <submittedName>
        <fullName evidence="2">Uncharacterized protein</fullName>
    </submittedName>
</protein>
<feature type="region of interest" description="Disordered" evidence="1">
    <location>
        <begin position="1"/>
        <end position="24"/>
    </location>
</feature>
<proteinExistence type="predicted"/>
<dbReference type="Proteomes" id="UP001372834">
    <property type="component" value="Unassembled WGS sequence"/>
</dbReference>
<evidence type="ECO:0000313" key="2">
    <source>
        <dbReference type="EMBL" id="KAK6638850.1"/>
    </source>
</evidence>
<dbReference type="EMBL" id="JAWJWE010000003">
    <property type="protein sequence ID" value="KAK6638850.1"/>
    <property type="molecule type" value="Genomic_DNA"/>
</dbReference>
<gene>
    <name evidence="2" type="ORF">RUM43_007119</name>
</gene>
<comment type="caution">
    <text evidence="2">The sequence shown here is derived from an EMBL/GenBank/DDBJ whole genome shotgun (WGS) entry which is preliminary data.</text>
</comment>